<dbReference type="EMBL" id="CP036263">
    <property type="protein sequence ID" value="QDT01476.1"/>
    <property type="molecule type" value="Genomic_DNA"/>
</dbReference>
<dbReference type="Proteomes" id="UP000319852">
    <property type="component" value="Chromosome"/>
</dbReference>
<evidence type="ECO:0000313" key="2">
    <source>
        <dbReference type="Proteomes" id="UP000319852"/>
    </source>
</evidence>
<organism evidence="1 2">
    <name type="scientific">Adhaeretor mobilis</name>
    <dbReference type="NCBI Taxonomy" id="1930276"/>
    <lineage>
        <taxon>Bacteria</taxon>
        <taxon>Pseudomonadati</taxon>
        <taxon>Planctomycetota</taxon>
        <taxon>Planctomycetia</taxon>
        <taxon>Pirellulales</taxon>
        <taxon>Lacipirellulaceae</taxon>
        <taxon>Adhaeretor</taxon>
    </lineage>
</organism>
<protein>
    <submittedName>
        <fullName evidence="1">Uncharacterized protein</fullName>
    </submittedName>
</protein>
<dbReference type="KEGG" id="amob:HG15A2_48180"/>
<dbReference type="AlphaFoldDB" id="A0A517N2W6"/>
<reference evidence="1 2" key="1">
    <citation type="submission" date="2019-02" db="EMBL/GenBank/DDBJ databases">
        <title>Deep-cultivation of Planctomycetes and their phenomic and genomic characterization uncovers novel biology.</title>
        <authorList>
            <person name="Wiegand S."/>
            <person name="Jogler M."/>
            <person name="Boedeker C."/>
            <person name="Pinto D."/>
            <person name="Vollmers J."/>
            <person name="Rivas-Marin E."/>
            <person name="Kohn T."/>
            <person name="Peeters S.H."/>
            <person name="Heuer A."/>
            <person name="Rast P."/>
            <person name="Oberbeckmann S."/>
            <person name="Bunk B."/>
            <person name="Jeske O."/>
            <person name="Meyerdierks A."/>
            <person name="Storesund J.E."/>
            <person name="Kallscheuer N."/>
            <person name="Luecker S."/>
            <person name="Lage O.M."/>
            <person name="Pohl T."/>
            <person name="Merkel B.J."/>
            <person name="Hornburger P."/>
            <person name="Mueller R.-W."/>
            <person name="Bruemmer F."/>
            <person name="Labrenz M."/>
            <person name="Spormann A.M."/>
            <person name="Op den Camp H."/>
            <person name="Overmann J."/>
            <person name="Amann R."/>
            <person name="Jetten M.S.M."/>
            <person name="Mascher T."/>
            <person name="Medema M.H."/>
            <person name="Devos D.P."/>
            <person name="Kaster A.-K."/>
            <person name="Ovreas L."/>
            <person name="Rohde M."/>
            <person name="Galperin M.Y."/>
            <person name="Jogler C."/>
        </authorList>
    </citation>
    <scope>NUCLEOTIDE SEQUENCE [LARGE SCALE GENOMIC DNA]</scope>
    <source>
        <strain evidence="1 2">HG15A2</strain>
    </source>
</reference>
<sequence length="55" mass="6226">MSETQIRDQTHIRDFVLQVKNIARSNGILLRPFGHRHLTQLGNCLTEPNEAADAV</sequence>
<keyword evidence="2" id="KW-1185">Reference proteome</keyword>
<proteinExistence type="predicted"/>
<evidence type="ECO:0000313" key="1">
    <source>
        <dbReference type="EMBL" id="QDT01476.1"/>
    </source>
</evidence>
<name>A0A517N2W6_9BACT</name>
<gene>
    <name evidence="1" type="ORF">HG15A2_48180</name>
</gene>
<accession>A0A517N2W6</accession>